<dbReference type="Proteomes" id="UP001141552">
    <property type="component" value="Unassembled WGS sequence"/>
</dbReference>
<comment type="caution">
    <text evidence="1">The sequence shown here is derived from an EMBL/GenBank/DDBJ whole genome shotgun (WGS) entry which is preliminary data.</text>
</comment>
<sequence>MLRLLLLNLQKHRHQHQLWTGEQPILLGCLGLSFVSPCSCHGLLS</sequence>
<protein>
    <submittedName>
        <fullName evidence="1">Uncharacterized protein</fullName>
    </submittedName>
</protein>
<keyword evidence="2" id="KW-1185">Reference proteome</keyword>
<dbReference type="AlphaFoldDB" id="A0A9Q0FAS1"/>
<reference evidence="1" key="2">
    <citation type="journal article" date="2023" name="Plants (Basel)">
        <title>Annotation of the Turnera subulata (Passifloraceae) Draft Genome Reveals the S-Locus Evolved after the Divergence of Turneroideae from Passifloroideae in a Stepwise Manner.</title>
        <authorList>
            <person name="Henning P.M."/>
            <person name="Roalson E.H."/>
            <person name="Mir W."/>
            <person name="McCubbin A.G."/>
            <person name="Shore J.S."/>
        </authorList>
    </citation>
    <scope>NUCLEOTIDE SEQUENCE</scope>
    <source>
        <strain evidence="1">F60SS</strain>
    </source>
</reference>
<name>A0A9Q0FAS1_9ROSI</name>
<organism evidence="1 2">
    <name type="scientific">Turnera subulata</name>
    <dbReference type="NCBI Taxonomy" id="218843"/>
    <lineage>
        <taxon>Eukaryota</taxon>
        <taxon>Viridiplantae</taxon>
        <taxon>Streptophyta</taxon>
        <taxon>Embryophyta</taxon>
        <taxon>Tracheophyta</taxon>
        <taxon>Spermatophyta</taxon>
        <taxon>Magnoliopsida</taxon>
        <taxon>eudicotyledons</taxon>
        <taxon>Gunneridae</taxon>
        <taxon>Pentapetalae</taxon>
        <taxon>rosids</taxon>
        <taxon>fabids</taxon>
        <taxon>Malpighiales</taxon>
        <taxon>Passifloraceae</taxon>
        <taxon>Turnera</taxon>
    </lineage>
</organism>
<reference evidence="1" key="1">
    <citation type="submission" date="2022-02" db="EMBL/GenBank/DDBJ databases">
        <authorList>
            <person name="Henning P.M."/>
            <person name="McCubbin A.G."/>
            <person name="Shore J.S."/>
        </authorList>
    </citation>
    <scope>NUCLEOTIDE SEQUENCE</scope>
    <source>
        <strain evidence="1">F60SS</strain>
        <tissue evidence="1">Leaves</tissue>
    </source>
</reference>
<proteinExistence type="predicted"/>
<dbReference type="EMBL" id="JAKUCV010006289">
    <property type="protein sequence ID" value="KAJ4828010.1"/>
    <property type="molecule type" value="Genomic_DNA"/>
</dbReference>
<gene>
    <name evidence="1" type="ORF">Tsubulata_006201</name>
</gene>
<accession>A0A9Q0FAS1</accession>
<evidence type="ECO:0000313" key="1">
    <source>
        <dbReference type="EMBL" id="KAJ4828010.1"/>
    </source>
</evidence>
<evidence type="ECO:0000313" key="2">
    <source>
        <dbReference type="Proteomes" id="UP001141552"/>
    </source>
</evidence>